<reference evidence="1" key="1">
    <citation type="submission" date="2018-02" db="EMBL/GenBank/DDBJ databases">
        <title>Rhizophora mucronata_Transcriptome.</title>
        <authorList>
            <person name="Meera S.P."/>
            <person name="Sreeshan A."/>
            <person name="Augustine A."/>
        </authorList>
    </citation>
    <scope>NUCLEOTIDE SEQUENCE</scope>
    <source>
        <tissue evidence="1">Leaf</tissue>
    </source>
</reference>
<accession>A0A2P2QKC0</accession>
<organism evidence="1">
    <name type="scientific">Rhizophora mucronata</name>
    <name type="common">Asiatic mangrove</name>
    <dbReference type="NCBI Taxonomy" id="61149"/>
    <lineage>
        <taxon>Eukaryota</taxon>
        <taxon>Viridiplantae</taxon>
        <taxon>Streptophyta</taxon>
        <taxon>Embryophyta</taxon>
        <taxon>Tracheophyta</taxon>
        <taxon>Spermatophyta</taxon>
        <taxon>Magnoliopsida</taxon>
        <taxon>eudicotyledons</taxon>
        <taxon>Gunneridae</taxon>
        <taxon>Pentapetalae</taxon>
        <taxon>rosids</taxon>
        <taxon>fabids</taxon>
        <taxon>Malpighiales</taxon>
        <taxon>Rhizophoraceae</taxon>
        <taxon>Rhizophora</taxon>
    </lineage>
</organism>
<proteinExistence type="predicted"/>
<dbReference type="AlphaFoldDB" id="A0A2P2QKC0"/>
<evidence type="ECO:0000313" key="1">
    <source>
        <dbReference type="EMBL" id="MBX67421.1"/>
    </source>
</evidence>
<name>A0A2P2QKC0_RHIMU</name>
<sequence length="57" mass="7020">MNPTQSLGLTKWQQRISVEKRRLEKRRLDMQSHVQKRNQLLVNPIKRLQLVKRHNYQ</sequence>
<protein>
    <submittedName>
        <fullName evidence="1">Uncharacterized protein</fullName>
    </submittedName>
</protein>
<dbReference type="EMBL" id="GGEC01086937">
    <property type="protein sequence ID" value="MBX67421.1"/>
    <property type="molecule type" value="Transcribed_RNA"/>
</dbReference>